<dbReference type="PANTHER" id="PTHR33238:SF11">
    <property type="entry name" value="TRANSCRIPTIONAL REGULATOR MNTR"/>
    <property type="match status" value="1"/>
</dbReference>
<gene>
    <name evidence="13" type="ORF">HMPREF0769_11698</name>
</gene>
<dbReference type="Pfam" id="PF01325">
    <property type="entry name" value="Fe_dep_repress"/>
    <property type="match status" value="1"/>
</dbReference>
<proteinExistence type="inferred from homology"/>
<dbReference type="RefSeq" id="WP_000954654.1">
    <property type="nucleotide sequence ID" value="NZ_CM000952.1"/>
</dbReference>
<dbReference type="SUPFAM" id="SSF46785">
    <property type="entry name" value="Winged helix' DNA-binding domain"/>
    <property type="match status" value="1"/>
</dbReference>
<reference evidence="13" key="1">
    <citation type="submission" date="2010-05" db="EMBL/GenBank/DDBJ databases">
        <authorList>
            <person name="Muzny D."/>
            <person name="Qin X."/>
            <person name="Buhay C."/>
            <person name="Dugan-Rocha S."/>
            <person name="Ding Y."/>
            <person name="Chen G."/>
            <person name="Hawes A."/>
            <person name="Holder M."/>
            <person name="Jhangiani S."/>
            <person name="Johnson A."/>
            <person name="Khan Z."/>
            <person name="Li Z."/>
            <person name="Liu W."/>
            <person name="Liu X."/>
            <person name="Perez L."/>
            <person name="Shen H."/>
            <person name="Wang Q."/>
            <person name="Watt J."/>
            <person name="Xi L."/>
            <person name="Xin Y."/>
            <person name="Zhou J."/>
            <person name="Deng J."/>
            <person name="Jiang H."/>
            <person name="Liu Y."/>
            <person name="Qu J."/>
            <person name="Song X.-Z."/>
            <person name="Zhang L."/>
            <person name="Villasana D."/>
            <person name="Johnson A."/>
            <person name="Liu J."/>
            <person name="Liyanage D."/>
            <person name="Lorensuhewa L."/>
            <person name="Robinson T."/>
            <person name="Song A."/>
            <person name="Song B.-B."/>
            <person name="Dinh H."/>
            <person name="Thornton R."/>
            <person name="Coyle M."/>
            <person name="Francisco L."/>
            <person name="Jackson L."/>
            <person name="Javaid M."/>
            <person name="Korchina V."/>
            <person name="Kovar C."/>
            <person name="Mata R."/>
            <person name="Mathew T."/>
            <person name="Ngo R."/>
            <person name="Nguyen L."/>
            <person name="Nguyen N."/>
            <person name="Okwuonu G."/>
            <person name="Ongeri F."/>
            <person name="Pham C."/>
            <person name="Simmons D."/>
            <person name="Wilczek-Boney K."/>
            <person name="Hale W."/>
            <person name="Jakkamsetti A."/>
            <person name="Pham P."/>
            <person name="Ruth R."/>
            <person name="San Lucas F."/>
            <person name="Warren J."/>
            <person name="Zhang J."/>
            <person name="Zhao Z."/>
            <person name="Zhou C."/>
            <person name="Zhu D."/>
            <person name="Lee S."/>
            <person name="Bess C."/>
            <person name="Blankenburg K."/>
            <person name="Forbes L."/>
            <person name="Fu Q."/>
            <person name="Gubbala S."/>
            <person name="Hirani K."/>
            <person name="Jayaseelan J.C."/>
            <person name="Lara F."/>
            <person name="Munidasa M."/>
            <person name="Palculict T."/>
            <person name="Patil S."/>
            <person name="Pu L.-L."/>
            <person name="Saada N."/>
            <person name="Tang L."/>
            <person name="Weissenberger G."/>
            <person name="Zhu Y."/>
            <person name="Hemphill L."/>
            <person name="Shang Y."/>
            <person name="Youmans B."/>
            <person name="Ayvaz T."/>
            <person name="Ross M."/>
            <person name="Santibanez J."/>
            <person name="Aqrawi P."/>
            <person name="Gross S."/>
            <person name="Joshi V."/>
            <person name="Fowler G."/>
            <person name="Nazareth L."/>
            <person name="Reid J."/>
            <person name="Worley K."/>
            <person name="Petrosino J."/>
            <person name="Highlander S."/>
            <person name="Gibbs R."/>
        </authorList>
    </citation>
    <scope>NUCLEOTIDE SEQUENCE [LARGE SCALE GENOMIC DNA]</scope>
    <source>
        <strain evidence="13">MN8</strain>
    </source>
</reference>
<keyword evidence="8" id="KW-0010">Activator</keyword>
<evidence type="ECO:0000256" key="8">
    <source>
        <dbReference type="ARBA" id="ARBA00023159"/>
    </source>
</evidence>
<dbReference type="PANTHER" id="PTHR33238">
    <property type="entry name" value="IRON (METAL) DEPENDENT REPRESSOR, DTXR FAMILY"/>
    <property type="match status" value="1"/>
</dbReference>
<dbReference type="InterPro" id="IPR036390">
    <property type="entry name" value="WH_DNA-bd_sf"/>
</dbReference>
<dbReference type="InterPro" id="IPR022687">
    <property type="entry name" value="HTH_DTXR"/>
</dbReference>
<dbReference type="PROSITE" id="PS50944">
    <property type="entry name" value="HTH_DTXR"/>
    <property type="match status" value="1"/>
</dbReference>
<dbReference type="EMBL" id="ACJA02000003">
    <property type="protein sequence ID" value="EFH95488.1"/>
    <property type="molecule type" value="Genomic_DNA"/>
</dbReference>
<dbReference type="HOGENOM" id="CLU_069532_0_2_9"/>
<dbReference type="SMR" id="A0A0E1X9K6"/>
<dbReference type="InterPro" id="IPR036388">
    <property type="entry name" value="WH-like_DNA-bd_sf"/>
</dbReference>
<accession>A0A0E1X9K6</accession>
<dbReference type="Gene3D" id="1.10.60.10">
    <property type="entry name" value="Iron dependent repressor, metal binding and dimerisation domain"/>
    <property type="match status" value="1"/>
</dbReference>
<evidence type="ECO:0000259" key="12">
    <source>
        <dbReference type="PROSITE" id="PS50944"/>
    </source>
</evidence>
<dbReference type="InterPro" id="IPR022689">
    <property type="entry name" value="Iron_dep_repressor"/>
</dbReference>
<protein>
    <recommendedName>
        <fullName evidence="11">Manganese transport regulator</fullName>
    </recommendedName>
</protein>
<comment type="similarity">
    <text evidence="2">Belongs to the DtxR/MntR family.</text>
</comment>
<dbReference type="Proteomes" id="UP000003455">
    <property type="component" value="Chromosome"/>
</dbReference>
<evidence type="ECO:0000256" key="4">
    <source>
        <dbReference type="ARBA" id="ARBA00022490"/>
    </source>
</evidence>
<dbReference type="AlphaFoldDB" id="A0A0E1X9K6"/>
<dbReference type="SMART" id="SM00899">
    <property type="entry name" value="FeoA"/>
    <property type="match status" value="1"/>
</dbReference>
<dbReference type="InterPro" id="IPR050536">
    <property type="entry name" value="DtxR_MntR_Metal-Reg"/>
</dbReference>
<evidence type="ECO:0000256" key="3">
    <source>
        <dbReference type="ARBA" id="ARBA00011738"/>
    </source>
</evidence>
<dbReference type="InterPro" id="IPR036421">
    <property type="entry name" value="Fe_dep_repressor_sf"/>
</dbReference>
<dbReference type="InterPro" id="IPR038157">
    <property type="entry name" value="FeoA_core_dom"/>
</dbReference>
<evidence type="ECO:0000256" key="2">
    <source>
        <dbReference type="ARBA" id="ARBA00007871"/>
    </source>
</evidence>
<keyword evidence="9" id="KW-0804">Transcription</keyword>
<comment type="caution">
    <text evidence="13">The sequence shown here is derived from an EMBL/GenBank/DDBJ whole genome shotgun (WGS) entry which is preliminary data.</text>
</comment>
<dbReference type="Gene3D" id="1.10.10.10">
    <property type="entry name" value="Winged helix-like DNA-binding domain superfamily/Winged helix DNA-binding domain"/>
    <property type="match status" value="1"/>
</dbReference>
<dbReference type="SMART" id="SM00529">
    <property type="entry name" value="HTH_DTXR"/>
    <property type="match status" value="1"/>
</dbReference>
<evidence type="ECO:0000256" key="7">
    <source>
        <dbReference type="ARBA" id="ARBA00023125"/>
    </source>
</evidence>
<dbReference type="GO" id="GO:0046983">
    <property type="term" value="F:protein dimerization activity"/>
    <property type="evidence" value="ECO:0007669"/>
    <property type="project" value="InterPro"/>
</dbReference>
<evidence type="ECO:0000256" key="10">
    <source>
        <dbReference type="ARBA" id="ARBA00023211"/>
    </source>
</evidence>
<dbReference type="InterPro" id="IPR007167">
    <property type="entry name" value="Fe-transptr_FeoA-like"/>
</dbReference>
<dbReference type="GO" id="GO:0005737">
    <property type="term" value="C:cytoplasm"/>
    <property type="evidence" value="ECO:0007669"/>
    <property type="project" value="UniProtKB-SubCell"/>
</dbReference>
<dbReference type="SUPFAM" id="SSF47979">
    <property type="entry name" value="Iron-dependent repressor protein, dimerization domain"/>
    <property type="match status" value="1"/>
</dbReference>
<dbReference type="Gene3D" id="2.30.30.90">
    <property type="match status" value="1"/>
</dbReference>
<keyword evidence="10" id="KW-0464">Manganese</keyword>
<keyword evidence="7" id="KW-0238">DNA-binding</keyword>
<dbReference type="GO" id="GO:0003700">
    <property type="term" value="F:DNA-binding transcription factor activity"/>
    <property type="evidence" value="ECO:0007669"/>
    <property type="project" value="InterPro"/>
</dbReference>
<dbReference type="Pfam" id="PF02742">
    <property type="entry name" value="Fe_dep_repr_C"/>
    <property type="match status" value="1"/>
</dbReference>
<evidence type="ECO:0000256" key="6">
    <source>
        <dbReference type="ARBA" id="ARBA00023015"/>
    </source>
</evidence>
<dbReference type="GO" id="GO:0046914">
    <property type="term" value="F:transition metal ion binding"/>
    <property type="evidence" value="ECO:0007669"/>
    <property type="project" value="InterPro"/>
</dbReference>
<evidence type="ECO:0000256" key="1">
    <source>
        <dbReference type="ARBA" id="ARBA00004496"/>
    </source>
</evidence>
<evidence type="ECO:0000313" key="13">
    <source>
        <dbReference type="EMBL" id="EFH95488.1"/>
    </source>
</evidence>
<dbReference type="GO" id="GO:0003677">
    <property type="term" value="F:DNA binding"/>
    <property type="evidence" value="ECO:0007669"/>
    <property type="project" value="UniProtKB-KW"/>
</dbReference>
<keyword evidence="5" id="KW-0678">Repressor</keyword>
<comment type="subcellular location">
    <subcellularLocation>
        <location evidence="1">Cytoplasm</location>
    </subcellularLocation>
</comment>
<feature type="domain" description="HTH dtxR-type" evidence="12">
    <location>
        <begin position="2"/>
        <end position="63"/>
    </location>
</feature>
<dbReference type="Pfam" id="PF04023">
    <property type="entry name" value="FeoA"/>
    <property type="match status" value="1"/>
</dbReference>
<keyword evidence="6" id="KW-0805">Transcription regulation</keyword>
<dbReference type="InterPro" id="IPR001367">
    <property type="entry name" value="Fe_dep_repressor"/>
</dbReference>
<sequence length="214" mass="24885">MLTEEKEDYLKAILTNNGDKNFVTNKILSQFLNIKPPSVSEMVGRLEKAGYVETKPYKGVRLTEDGLTHTLDIIKRHRLLELFLIEILKYNWEEVHQEAEILEHRISDLFVERLDSLLNFPETCPHGGVIPRNNEYKEKYITTILNYEPGDIVTIKRVRDKTDLLIYLSSKDISIGNEVEIVSKDEMNKVIIIKRNDNVIIVSYENAMNMFAEK</sequence>
<dbReference type="FunFam" id="1.10.60.10:FF:000004">
    <property type="entry name" value="DtxR family transcriptional regulator"/>
    <property type="match status" value="1"/>
</dbReference>
<evidence type="ECO:0000256" key="11">
    <source>
        <dbReference type="ARBA" id="ARBA00032593"/>
    </source>
</evidence>
<organism evidence="13">
    <name type="scientific">Staphylococcus aureus subsp. aureus MN8</name>
    <dbReference type="NCBI Taxonomy" id="548470"/>
    <lineage>
        <taxon>Bacteria</taxon>
        <taxon>Bacillati</taxon>
        <taxon>Bacillota</taxon>
        <taxon>Bacilli</taxon>
        <taxon>Bacillales</taxon>
        <taxon>Staphylococcaceae</taxon>
        <taxon>Staphylococcus</taxon>
    </lineage>
</organism>
<evidence type="ECO:0000256" key="5">
    <source>
        <dbReference type="ARBA" id="ARBA00022491"/>
    </source>
</evidence>
<evidence type="ECO:0000256" key="9">
    <source>
        <dbReference type="ARBA" id="ARBA00023163"/>
    </source>
</evidence>
<name>A0A0E1X9K6_STAAU</name>
<keyword evidence="4" id="KW-0963">Cytoplasm</keyword>
<comment type="subunit">
    <text evidence="3">Homodimer.</text>
</comment>